<keyword evidence="5" id="KW-1185">Reference proteome</keyword>
<dbReference type="OrthoDB" id="8021018at2"/>
<gene>
    <name evidence="4" type="ORF">SAMN05421508_103200</name>
</gene>
<evidence type="ECO:0000256" key="1">
    <source>
        <dbReference type="SAM" id="MobiDB-lite"/>
    </source>
</evidence>
<feature type="region of interest" description="Disordered" evidence="1">
    <location>
        <begin position="171"/>
        <end position="219"/>
    </location>
</feature>
<dbReference type="EMBL" id="OCNJ01000003">
    <property type="protein sequence ID" value="SOD93793.1"/>
    <property type="molecule type" value="Genomic_DNA"/>
</dbReference>
<evidence type="ECO:0000313" key="5">
    <source>
        <dbReference type="Proteomes" id="UP000219621"/>
    </source>
</evidence>
<evidence type="ECO:0000313" key="4">
    <source>
        <dbReference type="EMBL" id="SOD93793.1"/>
    </source>
</evidence>
<dbReference type="SUPFAM" id="SSF50346">
    <property type="entry name" value="PRC-barrel domain"/>
    <property type="match status" value="1"/>
</dbReference>
<feature type="domain" description="PRC-barrel" evidence="3">
    <location>
        <begin position="98"/>
        <end position="167"/>
    </location>
</feature>
<evidence type="ECO:0000256" key="2">
    <source>
        <dbReference type="SAM" id="SignalP"/>
    </source>
</evidence>
<dbReference type="Gene3D" id="1.20.120.20">
    <property type="entry name" value="Apolipoprotein"/>
    <property type="match status" value="1"/>
</dbReference>
<dbReference type="RefSeq" id="WP_097278573.1">
    <property type="nucleotide sequence ID" value="NZ_OCNJ01000003.1"/>
</dbReference>
<dbReference type="InterPro" id="IPR011033">
    <property type="entry name" value="PRC_barrel-like_sf"/>
</dbReference>
<dbReference type="PANTHER" id="PTHR36505:SF1">
    <property type="entry name" value="BLR1072 PROTEIN"/>
    <property type="match status" value="1"/>
</dbReference>
<dbReference type="Pfam" id="PF05239">
    <property type="entry name" value="PRC"/>
    <property type="match status" value="1"/>
</dbReference>
<dbReference type="PANTHER" id="PTHR36505">
    <property type="entry name" value="BLR1072 PROTEIN"/>
    <property type="match status" value="1"/>
</dbReference>
<dbReference type="AlphaFoldDB" id="A0A286GE44"/>
<feature type="compositionally biased region" description="Gly residues" evidence="1">
    <location>
        <begin position="192"/>
        <end position="219"/>
    </location>
</feature>
<protein>
    <submittedName>
        <fullName evidence="4">PRC-barrel domain-containing protein</fullName>
    </submittedName>
</protein>
<evidence type="ECO:0000259" key="3">
    <source>
        <dbReference type="Pfam" id="PF05239"/>
    </source>
</evidence>
<proteinExistence type="predicted"/>
<feature type="compositionally biased region" description="Low complexity" evidence="1">
    <location>
        <begin position="180"/>
        <end position="191"/>
    </location>
</feature>
<feature type="region of interest" description="Disordered" evidence="1">
    <location>
        <begin position="22"/>
        <end position="93"/>
    </location>
</feature>
<dbReference type="Gene3D" id="2.30.30.240">
    <property type="entry name" value="PRC-barrel domain"/>
    <property type="match status" value="1"/>
</dbReference>
<organism evidence="4 5">
    <name type="scientific">Caenispirillum bisanense</name>
    <dbReference type="NCBI Taxonomy" id="414052"/>
    <lineage>
        <taxon>Bacteria</taxon>
        <taxon>Pseudomonadati</taxon>
        <taxon>Pseudomonadota</taxon>
        <taxon>Alphaproteobacteria</taxon>
        <taxon>Rhodospirillales</taxon>
        <taxon>Novispirillaceae</taxon>
        <taxon>Caenispirillum</taxon>
    </lineage>
</organism>
<keyword evidence="2" id="KW-0732">Signal</keyword>
<accession>A0A286GE44</accession>
<feature type="compositionally biased region" description="Basic and acidic residues" evidence="1">
    <location>
        <begin position="45"/>
        <end position="69"/>
    </location>
</feature>
<dbReference type="InterPro" id="IPR027275">
    <property type="entry name" value="PRC-brl_dom"/>
</dbReference>
<name>A0A286GE44_9PROT</name>
<feature type="chain" id="PRO_5012448266" evidence="2">
    <location>
        <begin position="23"/>
        <end position="219"/>
    </location>
</feature>
<feature type="signal peptide" evidence="2">
    <location>
        <begin position="1"/>
        <end position="22"/>
    </location>
</feature>
<dbReference type="Proteomes" id="UP000219621">
    <property type="component" value="Unassembled WGS sequence"/>
</dbReference>
<reference evidence="4 5" key="1">
    <citation type="submission" date="2017-09" db="EMBL/GenBank/DDBJ databases">
        <authorList>
            <person name="Ehlers B."/>
            <person name="Leendertz F.H."/>
        </authorList>
    </citation>
    <scope>NUCLEOTIDE SEQUENCE [LARGE SCALE GENOMIC DNA]</scope>
    <source>
        <strain evidence="4 5">USBA 140</strain>
    </source>
</reference>
<sequence>MRKFTTAAAAVALMALSPAAFAADATQTESKVEQKAEEAGAAVEQKAEEAAGEVKQEAQEAKEEVKQEAEQADADAPPPPADPQQGETAAVTDTSDMKDVVGMDVIGQDGEKVGEVSDVLVGKDGMMQSIVVNQGGFLGIGEKSIALELSAVDIQDDGVHVDMTNDQLSQLPEWEPEPTEPQQPETAQMPAGGAGTPTGGTAGGSTMGGSTMGGGTAPQ</sequence>